<keyword evidence="2" id="KW-1185">Reference proteome</keyword>
<dbReference type="EMBL" id="AP010803">
    <property type="protein sequence ID" value="BAI97864.1"/>
    <property type="molecule type" value="Genomic_DNA"/>
</dbReference>
<dbReference type="HOGENOM" id="CLU_2939420_0_0_5"/>
<proteinExistence type="predicted"/>
<protein>
    <submittedName>
        <fullName evidence="1">Uncharacterized protein</fullName>
    </submittedName>
</protein>
<evidence type="ECO:0000313" key="2">
    <source>
        <dbReference type="Proteomes" id="UP000007753"/>
    </source>
</evidence>
<sequence length="60" mass="6995">MDIIEAKSDAAKAALNSYIFWDNFLYEAACEIFRDRMKEFEFLNPEPPYDTFGLDPVPDL</sequence>
<dbReference type="KEGG" id="sjp:SJA_C1-30300"/>
<evidence type="ECO:0000313" key="1">
    <source>
        <dbReference type="EMBL" id="BAI97864.1"/>
    </source>
</evidence>
<organism evidence="1 2">
    <name type="scientific">Sphingobium indicum (strain DSM 16413 / CCM 7287 / MTCC 6362 / UT26 / NBRC 101211 / UT26S)</name>
    <name type="common">Sphingobium japonicum</name>
    <dbReference type="NCBI Taxonomy" id="452662"/>
    <lineage>
        <taxon>Bacteria</taxon>
        <taxon>Pseudomonadati</taxon>
        <taxon>Pseudomonadota</taxon>
        <taxon>Alphaproteobacteria</taxon>
        <taxon>Sphingomonadales</taxon>
        <taxon>Sphingomonadaceae</taxon>
        <taxon>Sphingobium</taxon>
    </lineage>
</organism>
<dbReference type="AlphaFoldDB" id="D4Z5I2"/>
<gene>
    <name evidence="1" type="ordered locus">SJA_C1-30300</name>
</gene>
<name>D4Z5I2_SPHIU</name>
<dbReference type="Proteomes" id="UP000007753">
    <property type="component" value="Chromosome 1"/>
</dbReference>
<reference evidence="1 2" key="1">
    <citation type="journal article" date="2010" name="J. Bacteriol.">
        <title>Complete genome sequence of the representative gamma-hexachlorocyclohexane-degrading bacterium Sphingobium japonicum UT26.</title>
        <authorList>
            <person name="Nagata Y."/>
            <person name="Ohtsubo Y."/>
            <person name="Endo R."/>
            <person name="Ichikawa N."/>
            <person name="Ankai A."/>
            <person name="Oguchi A."/>
            <person name="Fukui S."/>
            <person name="Fujita N."/>
            <person name="Tsuda M."/>
        </authorList>
    </citation>
    <scope>NUCLEOTIDE SEQUENCE [LARGE SCALE GENOMIC DNA]</scope>
    <source>
        <strain evidence="2">DSM 16413 / CCM 7287 / MTCC 6362 / UT26 / NBRC 101211 / UT26S</strain>
    </source>
</reference>
<accession>D4Z5I2</accession>